<evidence type="ECO:0000259" key="7">
    <source>
        <dbReference type="PROSITE" id="PS50600"/>
    </source>
</evidence>
<dbReference type="SUPFAM" id="SSF54001">
    <property type="entry name" value="Cysteine proteinases"/>
    <property type="match status" value="1"/>
</dbReference>
<keyword evidence="4" id="KW-0378">Hydrolase</keyword>
<evidence type="ECO:0000313" key="9">
    <source>
        <dbReference type="Proteomes" id="UP000283530"/>
    </source>
</evidence>
<evidence type="ECO:0000256" key="1">
    <source>
        <dbReference type="ARBA" id="ARBA00005234"/>
    </source>
</evidence>
<feature type="domain" description="Ubiquitin-like protease family profile" evidence="7">
    <location>
        <begin position="375"/>
        <end position="570"/>
    </location>
</feature>
<dbReference type="EMBL" id="QPKB01000001">
    <property type="protein sequence ID" value="RWR74138.1"/>
    <property type="molecule type" value="Genomic_DNA"/>
</dbReference>
<proteinExistence type="inferred from homology"/>
<gene>
    <name evidence="8" type="ORF">CKAN_00245300</name>
</gene>
<dbReference type="InterPro" id="IPR038765">
    <property type="entry name" value="Papain-like_cys_pep_sf"/>
</dbReference>
<evidence type="ECO:0000256" key="5">
    <source>
        <dbReference type="ARBA" id="ARBA00057729"/>
    </source>
</evidence>
<dbReference type="Gene3D" id="3.30.310.130">
    <property type="entry name" value="Ubiquitin-related"/>
    <property type="match status" value="1"/>
</dbReference>
<accession>A0A443N6L2</accession>
<evidence type="ECO:0000256" key="4">
    <source>
        <dbReference type="ARBA" id="ARBA00022801"/>
    </source>
</evidence>
<dbReference type="AlphaFoldDB" id="A0A443N6L2"/>
<evidence type="ECO:0000256" key="2">
    <source>
        <dbReference type="ARBA" id="ARBA00022670"/>
    </source>
</evidence>
<dbReference type="Pfam" id="PF25352">
    <property type="entry name" value="PH_ULP"/>
    <property type="match status" value="1"/>
</dbReference>
<dbReference type="PANTHER" id="PTHR47764:SF2">
    <property type="entry name" value="UBIQUITIN-LIKE PROTEASE FAMILY PROFILE DOMAIN-CONTAINING PROTEIN"/>
    <property type="match status" value="1"/>
</dbReference>
<dbReference type="InterPro" id="IPR003653">
    <property type="entry name" value="Peptidase_C48_C"/>
</dbReference>
<dbReference type="GO" id="GO:0008234">
    <property type="term" value="F:cysteine-type peptidase activity"/>
    <property type="evidence" value="ECO:0007669"/>
    <property type="project" value="InterPro"/>
</dbReference>
<feature type="compositionally biased region" description="Polar residues" evidence="6">
    <location>
        <begin position="821"/>
        <end position="835"/>
    </location>
</feature>
<dbReference type="Pfam" id="PF02902">
    <property type="entry name" value="Peptidase_C48"/>
    <property type="match status" value="1"/>
</dbReference>
<feature type="region of interest" description="Disordered" evidence="6">
    <location>
        <begin position="787"/>
        <end position="850"/>
    </location>
</feature>
<comment type="function">
    <text evidence="5">Protease that catalyzes two essential functions in the SUMO pathway: processing of full-length SUMOs to their mature forms and deconjugation of SUMO from targeted proteins.</text>
</comment>
<keyword evidence="9" id="KW-1185">Reference proteome</keyword>
<dbReference type="PROSITE" id="PS50600">
    <property type="entry name" value="ULP_PROTEASE"/>
    <property type="match status" value="1"/>
</dbReference>
<dbReference type="GO" id="GO:0006508">
    <property type="term" value="P:proteolysis"/>
    <property type="evidence" value="ECO:0007669"/>
    <property type="project" value="UniProtKB-KW"/>
</dbReference>
<dbReference type="FunFam" id="3.30.310.130:FF:000006">
    <property type="entry name" value="Probable ubiquitin-like-specific protease 2B"/>
    <property type="match status" value="1"/>
</dbReference>
<evidence type="ECO:0000313" key="8">
    <source>
        <dbReference type="EMBL" id="RWR74138.1"/>
    </source>
</evidence>
<reference evidence="8 9" key="1">
    <citation type="journal article" date="2019" name="Nat. Plants">
        <title>Stout camphor tree genome fills gaps in understanding of flowering plant genome evolution.</title>
        <authorList>
            <person name="Chaw S.M."/>
            <person name="Liu Y.C."/>
            <person name="Wu Y.W."/>
            <person name="Wang H.Y."/>
            <person name="Lin C.I."/>
            <person name="Wu C.S."/>
            <person name="Ke H.M."/>
            <person name="Chang L.Y."/>
            <person name="Hsu C.Y."/>
            <person name="Yang H.T."/>
            <person name="Sudianto E."/>
            <person name="Hsu M.H."/>
            <person name="Wu K.P."/>
            <person name="Wang L.N."/>
            <person name="Leebens-Mack J.H."/>
            <person name="Tsai I.J."/>
        </authorList>
    </citation>
    <scope>NUCLEOTIDE SEQUENCE [LARGE SCALE GENOMIC DNA]</scope>
    <source>
        <strain evidence="9">cv. Chaw 1501</strain>
        <tissue evidence="8">Young leaves</tissue>
    </source>
</reference>
<dbReference type="PANTHER" id="PTHR47764">
    <property type="entry name" value="UBIQUITIN-LIKE-SPECIFIC PROTEASE 2B-RELATED"/>
    <property type="match status" value="1"/>
</dbReference>
<dbReference type="OrthoDB" id="442460at2759"/>
<feature type="compositionally biased region" description="Low complexity" evidence="6">
    <location>
        <begin position="795"/>
        <end position="813"/>
    </location>
</feature>
<name>A0A443N6L2_9MAGN</name>
<evidence type="ECO:0000256" key="3">
    <source>
        <dbReference type="ARBA" id="ARBA00022786"/>
    </source>
</evidence>
<sequence>MKGRLQERTPIFPLFRMCFAILRSLFISKLRLGFGSQSVESQPLNRSSTMRGSSKKDYSVYDFNSEDEAVESSSRRLAKKFGRLRNPKSSPNPPVTKFTFLKTFIQESDAEEKVGSSGGYHKRRNGGMLAVGASKRDSTVHQEVSEVNDTVQDKLVNWISDDDESLKGSSLSTSISDPTKDEVSGALGCSTINYCIDGYKHMVKKVNAEVVVYPDFVFCGDRIFPRSQLTFSSDLIKLEVFSACESSESFSFEWAVDEVVYIECRQSENVDVAYVELRLRPTAVKGVENLNGSSSISKLSLAVSDPKWQEKEQMITSLAASYKSVWNPILCSAEMADEDDDFMGQSIMFFLKRYYSNFNEPFEDVIYPKGDSDAVCISKRDIELLQPETFINDTIIDFYIKYLKNNKIQQKDKHRFHFFNSFFFRKLADLDKDPRSALAGRAAFLRVRKWTRKVNIFEKDYIFIPINFNLHWSLIVVCHPGEIPYFTDEETKKASKVPCILHMDSIKGSHRGLKNLFQSYLWEEWKERHESSSDVVSLRFSNLRFIPLELPQQENSFDCGLFLLHYVELFLKEAPVNFNPFKITKFSDFLTPNWFPSAEASHKRSDIHKLINEIIENQSLNPFPASCSIQNHSKIPASDLIKEEAVEFLSEQHWSTKKSCLTNSLPTIFDREVEIQFPAPSSPSGVQYGKEMGTVSSEFFEHGNVARSSPDEQYPLCDQIATFEMLYCPISTLEEDVKTNEQFMCSPSDKSGYGLPVGIMAETCTTSYALKDIGEFEIGSPKIVTSLKEHRGGDSSSNFSSSESTNSSEVGVSEIRDLGSSDRQVATETPRSASLENCRDGPGSPSLALSVGPEKCVVEVSPKRNSEVEAVVGSKKSGESFISCPENAPASSRQDAELGGNCDTSSDDDVRVISERVISDCSETRSKQLPRKRKKFMPLAERRCTRSMTRAWHF</sequence>
<evidence type="ECO:0000256" key="6">
    <source>
        <dbReference type="SAM" id="MobiDB-lite"/>
    </source>
</evidence>
<comment type="caution">
    <text evidence="8">The sequence shown here is derived from an EMBL/GenBank/DDBJ whole genome shotgun (WGS) entry which is preliminary data.</text>
</comment>
<dbReference type="Proteomes" id="UP000283530">
    <property type="component" value="Unassembled WGS sequence"/>
</dbReference>
<dbReference type="Gene3D" id="1.10.418.20">
    <property type="match status" value="1"/>
</dbReference>
<dbReference type="STRING" id="337451.A0A443N6L2"/>
<comment type="similarity">
    <text evidence="1">Belongs to the peptidase C48 family.</text>
</comment>
<keyword evidence="3" id="KW-0833">Ubl conjugation pathway</keyword>
<organism evidence="8 9">
    <name type="scientific">Cinnamomum micranthum f. kanehirae</name>
    <dbReference type="NCBI Taxonomy" id="337451"/>
    <lineage>
        <taxon>Eukaryota</taxon>
        <taxon>Viridiplantae</taxon>
        <taxon>Streptophyta</taxon>
        <taxon>Embryophyta</taxon>
        <taxon>Tracheophyta</taxon>
        <taxon>Spermatophyta</taxon>
        <taxon>Magnoliopsida</taxon>
        <taxon>Magnoliidae</taxon>
        <taxon>Laurales</taxon>
        <taxon>Lauraceae</taxon>
        <taxon>Cinnamomum</taxon>
    </lineage>
</organism>
<dbReference type="InterPro" id="IPR057375">
    <property type="entry name" value="ULP2A/B_PH"/>
</dbReference>
<keyword evidence="2 8" id="KW-0645">Protease</keyword>
<feature type="region of interest" description="Disordered" evidence="6">
    <location>
        <begin position="879"/>
        <end position="907"/>
    </location>
</feature>
<protein>
    <submittedName>
        <fullName evidence="8">Putative ubiquitin-like protein-specific protease 2B</fullName>
    </submittedName>
</protein>